<dbReference type="SUPFAM" id="SSF46785">
    <property type="entry name" value="Winged helix' DNA-binding domain"/>
    <property type="match status" value="1"/>
</dbReference>
<gene>
    <name evidence="7" type="ORF">PCA20602_01660</name>
</gene>
<dbReference type="PANTHER" id="PTHR33202:SF7">
    <property type="entry name" value="FERRIC UPTAKE REGULATION PROTEIN"/>
    <property type="match status" value="1"/>
</dbReference>
<accession>A0ABY6VUV3</accession>
<evidence type="ECO:0000256" key="3">
    <source>
        <dbReference type="ARBA" id="ARBA00022833"/>
    </source>
</evidence>
<comment type="caution">
    <text evidence="7">The sequence shown here is derived from an EMBL/GenBank/DDBJ whole genome shotgun (WGS) entry which is preliminary data.</text>
</comment>
<evidence type="ECO:0000256" key="6">
    <source>
        <dbReference type="ARBA" id="ARBA00023163"/>
    </source>
</evidence>
<reference evidence="7 8" key="1">
    <citation type="submission" date="2019-08" db="EMBL/GenBank/DDBJ databases">
        <authorList>
            <person name="Peeters C."/>
        </authorList>
    </citation>
    <scope>NUCLEOTIDE SEQUENCE [LARGE SCALE GENOMIC DNA]</scope>
    <source>
        <strain evidence="7 8">LMG 20602</strain>
    </source>
</reference>
<dbReference type="EMBL" id="CABPRV010000003">
    <property type="protein sequence ID" value="VVD91633.1"/>
    <property type="molecule type" value="Genomic_DNA"/>
</dbReference>
<keyword evidence="8" id="KW-1185">Reference proteome</keyword>
<keyword evidence="2" id="KW-0678">Repressor</keyword>
<keyword evidence="6" id="KW-0804">Transcription</keyword>
<keyword evidence="4" id="KW-0805">Transcription regulation</keyword>
<evidence type="ECO:0000256" key="5">
    <source>
        <dbReference type="ARBA" id="ARBA00023125"/>
    </source>
</evidence>
<evidence type="ECO:0000313" key="8">
    <source>
        <dbReference type="Proteomes" id="UP000366065"/>
    </source>
</evidence>
<sequence>MSPVRANVPRNPRVALLTCPTQGRFRRQPSSKAHFCNSVAALTALCLNRFMSLTQLQPYLEAARASLQEQSGRVTSGRVRVLALLLKAGRPLTHQEVLADLATDTDPLDRVTAYRVLDWLVAQGWAIKQAGDDRIFRFVMAEHVDPARANAPRPHTQHGHFRCVRCHRTFCLDDWPQHPQLSERELKRLPEGFVGEQVELLIHGTCAQCAGATN</sequence>
<organism evidence="7 8">
    <name type="scientific">Pandoraea capi</name>
    <dbReference type="NCBI Taxonomy" id="2508286"/>
    <lineage>
        <taxon>Bacteria</taxon>
        <taxon>Pseudomonadati</taxon>
        <taxon>Pseudomonadota</taxon>
        <taxon>Betaproteobacteria</taxon>
        <taxon>Burkholderiales</taxon>
        <taxon>Burkholderiaceae</taxon>
        <taxon>Pandoraea</taxon>
    </lineage>
</organism>
<evidence type="ECO:0000256" key="2">
    <source>
        <dbReference type="ARBA" id="ARBA00022491"/>
    </source>
</evidence>
<evidence type="ECO:0000313" key="7">
    <source>
        <dbReference type="EMBL" id="VVD91633.1"/>
    </source>
</evidence>
<protein>
    <submittedName>
        <fullName evidence="7">Transcriptional repressor</fullName>
    </submittedName>
</protein>
<dbReference type="PANTHER" id="PTHR33202">
    <property type="entry name" value="ZINC UPTAKE REGULATION PROTEIN"/>
    <property type="match status" value="1"/>
</dbReference>
<dbReference type="InterPro" id="IPR043135">
    <property type="entry name" value="Fur_C"/>
</dbReference>
<proteinExistence type="inferred from homology"/>
<dbReference type="Proteomes" id="UP000366065">
    <property type="component" value="Unassembled WGS sequence"/>
</dbReference>
<dbReference type="Gene3D" id="1.10.10.10">
    <property type="entry name" value="Winged helix-like DNA-binding domain superfamily/Winged helix DNA-binding domain"/>
    <property type="match status" value="1"/>
</dbReference>
<keyword evidence="3" id="KW-0862">Zinc</keyword>
<keyword evidence="5" id="KW-0238">DNA-binding</keyword>
<comment type="similarity">
    <text evidence="1">Belongs to the Fur family.</text>
</comment>
<dbReference type="InterPro" id="IPR036390">
    <property type="entry name" value="WH_DNA-bd_sf"/>
</dbReference>
<dbReference type="Gene3D" id="3.30.1490.190">
    <property type="match status" value="1"/>
</dbReference>
<dbReference type="InterPro" id="IPR002481">
    <property type="entry name" value="FUR"/>
</dbReference>
<evidence type="ECO:0000256" key="1">
    <source>
        <dbReference type="ARBA" id="ARBA00007957"/>
    </source>
</evidence>
<dbReference type="InterPro" id="IPR036388">
    <property type="entry name" value="WH-like_DNA-bd_sf"/>
</dbReference>
<evidence type="ECO:0000256" key="4">
    <source>
        <dbReference type="ARBA" id="ARBA00023015"/>
    </source>
</evidence>
<name>A0ABY6VUV3_9BURK</name>